<feature type="non-terminal residue" evidence="1">
    <location>
        <position position="1"/>
    </location>
</feature>
<evidence type="ECO:0000313" key="2">
    <source>
        <dbReference type="Proteomes" id="UP000278566"/>
    </source>
</evidence>
<comment type="caution">
    <text evidence="1">The sequence shown here is derived from an EMBL/GenBank/DDBJ whole genome shotgun (WGS) entry which is preliminary data.</text>
</comment>
<reference evidence="1 2" key="1">
    <citation type="submission" date="2018-11" db="EMBL/GenBank/DDBJ databases">
        <title>Changes in penicillin susceptibility of Streptococcus suis isolates by amino acid alterations in the penicillin-binding protein.</title>
        <authorList>
            <person name="Niemann L."/>
            <person name="Eichhorn I."/>
        </authorList>
    </citation>
    <scope>NUCLEOTIDE SEQUENCE [LARGE SCALE GENOMIC DNA]</scope>
    <source>
        <strain evidence="1 2">IMT40738</strain>
    </source>
</reference>
<name>A0A3R8MYZ0_STRSU</name>
<proteinExistence type="predicted"/>
<dbReference type="EMBL" id="RRZO01000090">
    <property type="protein sequence ID" value="RRN48309.1"/>
    <property type="molecule type" value="Genomic_DNA"/>
</dbReference>
<sequence>YMSDVLVDLEKAIEEKAKRT</sequence>
<protein>
    <submittedName>
        <fullName evidence="1">Transcriptional regulator</fullName>
    </submittedName>
</protein>
<gene>
    <name evidence="1" type="ORF">EI220_11695</name>
</gene>
<accession>A0A3R8MYZ0</accession>
<evidence type="ECO:0000313" key="1">
    <source>
        <dbReference type="EMBL" id="RRN48309.1"/>
    </source>
</evidence>
<dbReference type="Proteomes" id="UP000278566">
    <property type="component" value="Unassembled WGS sequence"/>
</dbReference>
<dbReference type="AlphaFoldDB" id="A0A3R8MYZ0"/>
<organism evidence="1 2">
    <name type="scientific">Streptococcus suis</name>
    <dbReference type="NCBI Taxonomy" id="1307"/>
    <lineage>
        <taxon>Bacteria</taxon>
        <taxon>Bacillati</taxon>
        <taxon>Bacillota</taxon>
        <taxon>Bacilli</taxon>
        <taxon>Lactobacillales</taxon>
        <taxon>Streptococcaceae</taxon>
        <taxon>Streptococcus</taxon>
    </lineage>
</organism>